<gene>
    <name evidence="1" type="ORF">HUJ06_010430</name>
</gene>
<accession>A0A822YJU2</accession>
<name>A0A822YJU2_NELNU</name>
<comment type="caution">
    <text evidence="1">The sequence shown here is derived from an EMBL/GenBank/DDBJ whole genome shotgun (WGS) entry which is preliminary data.</text>
</comment>
<reference evidence="1 2" key="1">
    <citation type="journal article" date="2020" name="Mol. Biol. Evol.">
        <title>Distinct Expression and Methylation Patterns for Genes with Different Fates following a Single Whole-Genome Duplication in Flowering Plants.</title>
        <authorList>
            <person name="Shi T."/>
            <person name="Rahmani R.S."/>
            <person name="Gugger P.F."/>
            <person name="Wang M."/>
            <person name="Li H."/>
            <person name="Zhang Y."/>
            <person name="Li Z."/>
            <person name="Wang Q."/>
            <person name="Van de Peer Y."/>
            <person name="Marchal K."/>
            <person name="Chen J."/>
        </authorList>
    </citation>
    <scope>NUCLEOTIDE SEQUENCE [LARGE SCALE GENOMIC DNA]</scope>
    <source>
        <tissue evidence="1">Leaf</tissue>
    </source>
</reference>
<dbReference type="EMBL" id="DUZY01000003">
    <property type="protein sequence ID" value="DAD31579.1"/>
    <property type="molecule type" value="Genomic_DNA"/>
</dbReference>
<dbReference type="Proteomes" id="UP000607653">
    <property type="component" value="Unassembled WGS sequence"/>
</dbReference>
<protein>
    <submittedName>
        <fullName evidence="1">Uncharacterized protein</fullName>
    </submittedName>
</protein>
<keyword evidence="2" id="KW-1185">Reference proteome</keyword>
<sequence length="55" mass="6472">MADSSLFSNMNLKLNFLFRRKYVQELLLPEDFSPELSDLVLEDAWGIQCFLFVLN</sequence>
<dbReference type="AlphaFoldDB" id="A0A822YJU2"/>
<evidence type="ECO:0000313" key="2">
    <source>
        <dbReference type="Proteomes" id="UP000607653"/>
    </source>
</evidence>
<evidence type="ECO:0000313" key="1">
    <source>
        <dbReference type="EMBL" id="DAD31579.1"/>
    </source>
</evidence>
<proteinExistence type="predicted"/>
<organism evidence="1 2">
    <name type="scientific">Nelumbo nucifera</name>
    <name type="common">Sacred lotus</name>
    <dbReference type="NCBI Taxonomy" id="4432"/>
    <lineage>
        <taxon>Eukaryota</taxon>
        <taxon>Viridiplantae</taxon>
        <taxon>Streptophyta</taxon>
        <taxon>Embryophyta</taxon>
        <taxon>Tracheophyta</taxon>
        <taxon>Spermatophyta</taxon>
        <taxon>Magnoliopsida</taxon>
        <taxon>Proteales</taxon>
        <taxon>Nelumbonaceae</taxon>
        <taxon>Nelumbo</taxon>
    </lineage>
</organism>